<evidence type="ECO:0000313" key="2">
    <source>
        <dbReference type="EMBL" id="RUO16385.1"/>
    </source>
</evidence>
<gene>
    <name evidence="2" type="ORF">EJK54_1634</name>
</gene>
<accession>A0ABY0BJZ4</accession>
<dbReference type="PROSITE" id="PS51257">
    <property type="entry name" value="PROKAR_LIPOPROTEIN"/>
    <property type="match status" value="1"/>
</dbReference>
<protein>
    <recommendedName>
        <fullName evidence="4">Lipoprotein</fullName>
    </recommendedName>
</protein>
<evidence type="ECO:0000313" key="3">
    <source>
        <dbReference type="Proteomes" id="UP000268436"/>
    </source>
</evidence>
<feature type="chain" id="PRO_5047232097" description="Lipoprotein" evidence="1">
    <location>
        <begin position="21"/>
        <end position="39"/>
    </location>
</feature>
<keyword evidence="1" id="KW-0732">Signal</keyword>
<sequence length="39" mass="4356">MKKFIITVASMVVLSGCATTANITPQYVNPNIYHSYDYT</sequence>
<evidence type="ECO:0000256" key="1">
    <source>
        <dbReference type="SAM" id="SignalP"/>
    </source>
</evidence>
<dbReference type="EMBL" id="RYER01000017">
    <property type="protein sequence ID" value="RUO16385.1"/>
    <property type="molecule type" value="Genomic_DNA"/>
</dbReference>
<keyword evidence="3" id="KW-1185">Reference proteome</keyword>
<proteinExistence type="predicted"/>
<feature type="signal peptide" evidence="1">
    <location>
        <begin position="1"/>
        <end position="20"/>
    </location>
</feature>
<name>A0ABY0BJZ4_MORCA</name>
<organism evidence="2 3">
    <name type="scientific">Moraxella catarrhalis</name>
    <name type="common">Branhamella catarrhalis</name>
    <dbReference type="NCBI Taxonomy" id="480"/>
    <lineage>
        <taxon>Bacteria</taxon>
        <taxon>Pseudomonadati</taxon>
        <taxon>Pseudomonadota</taxon>
        <taxon>Gammaproteobacteria</taxon>
        <taxon>Moraxellales</taxon>
        <taxon>Moraxellaceae</taxon>
        <taxon>Moraxella</taxon>
    </lineage>
</organism>
<evidence type="ECO:0008006" key="4">
    <source>
        <dbReference type="Google" id="ProtNLM"/>
    </source>
</evidence>
<reference evidence="2 3" key="1">
    <citation type="submission" date="2018-12" db="EMBL/GenBank/DDBJ databases">
        <title>Persistence of Moraxella catarrhalis in Chronic Obstructive Pulmonary Disease and Regulation of the Hag/MID Adhesin.</title>
        <authorList>
            <person name="Murphy T."/>
            <person name="Zhao X."/>
            <person name="Vyas G."/>
            <person name="Aluvathingal J."/>
            <person name="Nadendla S."/>
            <person name="Tallon L."/>
            <person name="Tettelin H."/>
        </authorList>
    </citation>
    <scope>NUCLEOTIDE SEQUENCE [LARGE SCALE GENOMIC DNA]</scope>
    <source>
        <strain evidence="2 3">173P27B1</strain>
    </source>
</reference>
<dbReference type="Proteomes" id="UP000268436">
    <property type="component" value="Unassembled WGS sequence"/>
</dbReference>
<comment type="caution">
    <text evidence="2">The sequence shown here is derived from an EMBL/GenBank/DDBJ whole genome shotgun (WGS) entry which is preliminary data.</text>
</comment>